<dbReference type="Proteomes" id="UP001501442">
    <property type="component" value="Unassembled WGS sequence"/>
</dbReference>
<keyword evidence="3" id="KW-1185">Reference proteome</keyword>
<dbReference type="InterPro" id="IPR016181">
    <property type="entry name" value="Acyl_CoA_acyltransferase"/>
</dbReference>
<name>A0ABP8U7I5_9ACTN</name>
<dbReference type="PANTHER" id="PTHR43441:SF11">
    <property type="entry name" value="RIBOSOMAL-PROTEIN-SERINE ACETYLTRANSFERASE"/>
    <property type="match status" value="1"/>
</dbReference>
<reference evidence="3" key="1">
    <citation type="journal article" date="2019" name="Int. J. Syst. Evol. Microbiol.">
        <title>The Global Catalogue of Microorganisms (GCM) 10K type strain sequencing project: providing services to taxonomists for standard genome sequencing and annotation.</title>
        <authorList>
            <consortium name="The Broad Institute Genomics Platform"/>
            <consortium name="The Broad Institute Genome Sequencing Center for Infectious Disease"/>
            <person name="Wu L."/>
            <person name="Ma J."/>
        </authorList>
    </citation>
    <scope>NUCLEOTIDE SEQUENCE [LARGE SCALE GENOMIC DNA]</scope>
    <source>
        <strain evidence="3">JCM 17939</strain>
    </source>
</reference>
<dbReference type="EMBL" id="BAABHK010000003">
    <property type="protein sequence ID" value="GAA4624499.1"/>
    <property type="molecule type" value="Genomic_DNA"/>
</dbReference>
<protein>
    <submittedName>
        <fullName evidence="2">GNAT family protein</fullName>
    </submittedName>
</protein>
<dbReference type="PROSITE" id="PS51186">
    <property type="entry name" value="GNAT"/>
    <property type="match status" value="1"/>
</dbReference>
<organism evidence="2 3">
    <name type="scientific">Actinoallomurus vinaceus</name>
    <dbReference type="NCBI Taxonomy" id="1080074"/>
    <lineage>
        <taxon>Bacteria</taxon>
        <taxon>Bacillati</taxon>
        <taxon>Actinomycetota</taxon>
        <taxon>Actinomycetes</taxon>
        <taxon>Streptosporangiales</taxon>
        <taxon>Thermomonosporaceae</taxon>
        <taxon>Actinoallomurus</taxon>
    </lineage>
</organism>
<dbReference type="InterPro" id="IPR000182">
    <property type="entry name" value="GNAT_dom"/>
</dbReference>
<dbReference type="InterPro" id="IPR051908">
    <property type="entry name" value="Ribosomal_N-acetyltransferase"/>
</dbReference>
<evidence type="ECO:0000259" key="1">
    <source>
        <dbReference type="PROSITE" id="PS51186"/>
    </source>
</evidence>
<dbReference type="Pfam" id="PF13302">
    <property type="entry name" value="Acetyltransf_3"/>
    <property type="match status" value="1"/>
</dbReference>
<dbReference type="PANTHER" id="PTHR43441">
    <property type="entry name" value="RIBOSOMAL-PROTEIN-SERINE ACETYLTRANSFERASE"/>
    <property type="match status" value="1"/>
</dbReference>
<sequence>MVSSHWPLFDLRLSTPRLRLRVPTLEDLDALADVAVDGVHDPDVQPFAMPWTDAPPIERARGTLQYHWSQWAAWKPSAWVLNLVVEFDGTIVGTQGMTGKDFAVLREVSTGSWLGRRYQGQGIGTEMRAAVLHLAFAGLGAEHAVSAAFADNAASFAVSRKLGYEDNGIDRYVVRGRPVVCRRLRLDCARWQARRTVPVTVDGLAPCLPLFGLDDADAS</sequence>
<dbReference type="SUPFAM" id="SSF55729">
    <property type="entry name" value="Acyl-CoA N-acyltransferases (Nat)"/>
    <property type="match status" value="1"/>
</dbReference>
<dbReference type="Gene3D" id="3.40.630.30">
    <property type="match status" value="1"/>
</dbReference>
<proteinExistence type="predicted"/>
<dbReference type="RefSeq" id="WP_345430880.1">
    <property type="nucleotide sequence ID" value="NZ_BAABHK010000003.1"/>
</dbReference>
<gene>
    <name evidence="2" type="ORF">GCM10023196_024880</name>
</gene>
<accession>A0ABP8U7I5</accession>
<evidence type="ECO:0000313" key="2">
    <source>
        <dbReference type="EMBL" id="GAA4624499.1"/>
    </source>
</evidence>
<evidence type="ECO:0000313" key="3">
    <source>
        <dbReference type="Proteomes" id="UP001501442"/>
    </source>
</evidence>
<comment type="caution">
    <text evidence="2">The sequence shown here is derived from an EMBL/GenBank/DDBJ whole genome shotgun (WGS) entry which is preliminary data.</text>
</comment>
<feature type="domain" description="N-acetyltransferase" evidence="1">
    <location>
        <begin position="18"/>
        <end position="187"/>
    </location>
</feature>